<reference evidence="5 6" key="1">
    <citation type="submission" date="2018-11" db="EMBL/GenBank/DDBJ databases">
        <title>Whole genome sequence of Streptomyces paromomycinus NBRC 15454(T).</title>
        <authorList>
            <person name="Komaki H."/>
            <person name="Tamura T."/>
        </authorList>
    </citation>
    <scope>NUCLEOTIDE SEQUENCE [LARGE SCALE GENOMIC DNA]</scope>
    <source>
        <strain evidence="5 6">NBRC 15454</strain>
    </source>
</reference>
<dbReference type="EMBL" id="BHZD01000001">
    <property type="protein sequence ID" value="GCD42354.1"/>
    <property type="molecule type" value="Genomic_DNA"/>
</dbReference>
<dbReference type="AlphaFoldDB" id="A0A401VZ47"/>
<dbReference type="SUPFAM" id="SSF53383">
    <property type="entry name" value="PLP-dependent transferases"/>
    <property type="match status" value="1"/>
</dbReference>
<evidence type="ECO:0000256" key="3">
    <source>
        <dbReference type="ARBA" id="ARBA00022898"/>
    </source>
</evidence>
<sequence length="444" mass="48332">MEPDTSSDARGQVFRCWSAQGGSRPLTVAGAQGSWFWDHDGNRYLDLASQLVNVNLGHRHPRLLAAVTEQAASLCTVGPHFSNDTRDRLARLIAERAPGDLDRVFFTNGGTEANEHAVRMAKLSTGRSKVLTAYRSYHGATSGSITLTGDPRRWPNEPGLPGVVHFFGPYAYRTAFHARDEQQECERALGHLEEVFRMEGPHTVAAVLLETVVGTNGVLVPPDGYLQGVRDLCDRYGALLICDEVMVGFGRIGEWFAVDAWHVTPDLITFAKGVNSGYVPLGGVIVSERVAAAFEDRVYPGGLTYSGHPLACAPGIATIEVFEETGLLAHVRRLGREVMAPALEKMAARHPSVGEVRGRGLFWAIELVRDRETREPLVPFNAAGAEARPMAEVMDACVAGGVWPMCQMNRVHLAPPLVITEEELRRGLEAVDAALDTADAYATR</sequence>
<dbReference type="InterPro" id="IPR015422">
    <property type="entry name" value="PyrdxlP-dep_Trfase_small"/>
</dbReference>
<evidence type="ECO:0000256" key="2">
    <source>
        <dbReference type="ARBA" id="ARBA00008954"/>
    </source>
</evidence>
<dbReference type="InterPro" id="IPR015424">
    <property type="entry name" value="PyrdxlP-dep_Trfase"/>
</dbReference>
<comment type="similarity">
    <text evidence="2 4">Belongs to the class-III pyridoxal-phosphate-dependent aminotransferase family.</text>
</comment>
<proteinExistence type="inferred from homology"/>
<dbReference type="InterPro" id="IPR015421">
    <property type="entry name" value="PyrdxlP-dep_Trfase_major"/>
</dbReference>
<gene>
    <name evidence="5" type="ORF">GKJPGBOP_02014</name>
</gene>
<dbReference type="InterPro" id="IPR049704">
    <property type="entry name" value="Aminotrans_3_PPA_site"/>
</dbReference>
<comment type="cofactor">
    <cofactor evidence="1">
        <name>pyridoxal 5'-phosphate</name>
        <dbReference type="ChEBI" id="CHEBI:597326"/>
    </cofactor>
</comment>
<comment type="caution">
    <text evidence="5">The sequence shown here is derived from an EMBL/GenBank/DDBJ whole genome shotgun (WGS) entry which is preliminary data.</text>
</comment>
<dbReference type="GO" id="GO:0030170">
    <property type="term" value="F:pyridoxal phosphate binding"/>
    <property type="evidence" value="ECO:0007669"/>
    <property type="project" value="InterPro"/>
</dbReference>
<dbReference type="CDD" id="cd00610">
    <property type="entry name" value="OAT_like"/>
    <property type="match status" value="1"/>
</dbReference>
<dbReference type="InterPro" id="IPR005814">
    <property type="entry name" value="Aminotrans_3"/>
</dbReference>
<evidence type="ECO:0000256" key="4">
    <source>
        <dbReference type="RuleBase" id="RU003560"/>
    </source>
</evidence>
<dbReference type="GO" id="GO:0005829">
    <property type="term" value="C:cytosol"/>
    <property type="evidence" value="ECO:0007669"/>
    <property type="project" value="TreeGrafter"/>
</dbReference>
<dbReference type="FunFam" id="3.40.640.10:FF:000004">
    <property type="entry name" value="Acetylornithine aminotransferase"/>
    <property type="match status" value="1"/>
</dbReference>
<evidence type="ECO:0000313" key="6">
    <source>
        <dbReference type="Proteomes" id="UP000286746"/>
    </source>
</evidence>
<dbReference type="Pfam" id="PF00202">
    <property type="entry name" value="Aminotran_3"/>
    <property type="match status" value="1"/>
</dbReference>
<keyword evidence="6" id="KW-1185">Reference proteome</keyword>
<dbReference type="PANTHER" id="PTHR43094">
    <property type="entry name" value="AMINOTRANSFERASE"/>
    <property type="match status" value="1"/>
</dbReference>
<dbReference type="Gene3D" id="3.90.1150.10">
    <property type="entry name" value="Aspartate Aminotransferase, domain 1"/>
    <property type="match status" value="1"/>
</dbReference>
<dbReference type="Proteomes" id="UP000286746">
    <property type="component" value="Unassembled WGS sequence"/>
</dbReference>
<dbReference type="RefSeq" id="WP_125053747.1">
    <property type="nucleotide sequence ID" value="NZ_BHZD01000001.1"/>
</dbReference>
<keyword evidence="5" id="KW-0032">Aminotransferase</keyword>
<organism evidence="5 6">
    <name type="scientific">Streptomyces paromomycinus</name>
    <name type="common">Streptomyces rimosus subsp. paromomycinus</name>
    <dbReference type="NCBI Taxonomy" id="92743"/>
    <lineage>
        <taxon>Bacteria</taxon>
        <taxon>Bacillati</taxon>
        <taxon>Actinomycetota</taxon>
        <taxon>Actinomycetes</taxon>
        <taxon>Kitasatosporales</taxon>
        <taxon>Streptomycetaceae</taxon>
        <taxon>Streptomyces</taxon>
    </lineage>
</organism>
<dbReference type="PANTHER" id="PTHR43094:SF1">
    <property type="entry name" value="AMINOTRANSFERASE CLASS-III"/>
    <property type="match status" value="1"/>
</dbReference>
<dbReference type="PIRSF" id="PIRSF000521">
    <property type="entry name" value="Transaminase_4ab_Lys_Orn"/>
    <property type="match status" value="1"/>
</dbReference>
<protein>
    <submittedName>
        <fullName evidence="5">Putative aminotransferase</fullName>
    </submittedName>
</protein>
<dbReference type="GO" id="GO:0008483">
    <property type="term" value="F:transaminase activity"/>
    <property type="evidence" value="ECO:0007669"/>
    <property type="project" value="UniProtKB-KW"/>
</dbReference>
<keyword evidence="5" id="KW-0808">Transferase</keyword>
<dbReference type="Gene3D" id="3.40.640.10">
    <property type="entry name" value="Type I PLP-dependent aspartate aminotransferase-like (Major domain)"/>
    <property type="match status" value="1"/>
</dbReference>
<accession>A0A401VZ47</accession>
<evidence type="ECO:0000256" key="1">
    <source>
        <dbReference type="ARBA" id="ARBA00001933"/>
    </source>
</evidence>
<keyword evidence="3 4" id="KW-0663">Pyridoxal phosphate</keyword>
<evidence type="ECO:0000313" key="5">
    <source>
        <dbReference type="EMBL" id="GCD42354.1"/>
    </source>
</evidence>
<dbReference type="PROSITE" id="PS00600">
    <property type="entry name" value="AA_TRANSFER_CLASS_3"/>
    <property type="match status" value="1"/>
</dbReference>
<dbReference type="NCBIfam" id="NF004718">
    <property type="entry name" value="PRK06062.1"/>
    <property type="match status" value="1"/>
</dbReference>
<name>A0A401VZ47_STREY</name>